<reference evidence="1 2" key="1">
    <citation type="journal article" date="2018" name="Front. Plant Sci.">
        <title>Red Clover (Trifolium pratense) and Zigzag Clover (T. medium) - A Picture of Genomic Similarities and Differences.</title>
        <authorList>
            <person name="Dluhosova J."/>
            <person name="Istvanek J."/>
            <person name="Nedelnik J."/>
            <person name="Repkova J."/>
        </authorList>
    </citation>
    <scope>NUCLEOTIDE SEQUENCE [LARGE SCALE GENOMIC DNA]</scope>
    <source>
        <strain evidence="2">cv. 10/8</strain>
        <tissue evidence="1">Leaf</tissue>
    </source>
</reference>
<evidence type="ECO:0000313" key="1">
    <source>
        <dbReference type="EMBL" id="MCH80773.1"/>
    </source>
</evidence>
<comment type="caution">
    <text evidence="1">The sequence shown here is derived from an EMBL/GenBank/DDBJ whole genome shotgun (WGS) entry which is preliminary data.</text>
</comment>
<sequence length="67" mass="7681">MLEEVDVIHQMLDGVDGIQQKCDKVDGLRQIIDEIEHMLDEDMSLIMILINSVRCLRPLKVQSSNES</sequence>
<evidence type="ECO:0000313" key="2">
    <source>
        <dbReference type="Proteomes" id="UP000265520"/>
    </source>
</evidence>
<dbReference type="AlphaFoldDB" id="A0A392M172"/>
<dbReference type="EMBL" id="LXQA010001473">
    <property type="protein sequence ID" value="MCH80773.1"/>
    <property type="molecule type" value="Genomic_DNA"/>
</dbReference>
<name>A0A392M172_9FABA</name>
<proteinExistence type="predicted"/>
<organism evidence="1 2">
    <name type="scientific">Trifolium medium</name>
    <dbReference type="NCBI Taxonomy" id="97028"/>
    <lineage>
        <taxon>Eukaryota</taxon>
        <taxon>Viridiplantae</taxon>
        <taxon>Streptophyta</taxon>
        <taxon>Embryophyta</taxon>
        <taxon>Tracheophyta</taxon>
        <taxon>Spermatophyta</taxon>
        <taxon>Magnoliopsida</taxon>
        <taxon>eudicotyledons</taxon>
        <taxon>Gunneridae</taxon>
        <taxon>Pentapetalae</taxon>
        <taxon>rosids</taxon>
        <taxon>fabids</taxon>
        <taxon>Fabales</taxon>
        <taxon>Fabaceae</taxon>
        <taxon>Papilionoideae</taxon>
        <taxon>50 kb inversion clade</taxon>
        <taxon>NPAAA clade</taxon>
        <taxon>Hologalegina</taxon>
        <taxon>IRL clade</taxon>
        <taxon>Trifolieae</taxon>
        <taxon>Trifolium</taxon>
    </lineage>
</organism>
<keyword evidence="2" id="KW-1185">Reference proteome</keyword>
<protein>
    <submittedName>
        <fullName evidence="1">Uncharacterized protein</fullName>
    </submittedName>
</protein>
<gene>
    <name evidence="1" type="ORF">A2U01_0001546</name>
</gene>
<accession>A0A392M172</accession>
<dbReference type="Proteomes" id="UP000265520">
    <property type="component" value="Unassembled WGS sequence"/>
</dbReference>